<reference evidence="1" key="1">
    <citation type="submission" date="2022-01" db="EMBL/GenBank/DDBJ databases">
        <title>Comparative genomics reveals a dynamic genome evolution in the ectomycorrhizal milk-cap (Lactarius) mushrooms.</title>
        <authorList>
            <consortium name="DOE Joint Genome Institute"/>
            <person name="Lebreton A."/>
            <person name="Tang N."/>
            <person name="Kuo A."/>
            <person name="LaButti K."/>
            <person name="Drula E."/>
            <person name="Barry K."/>
            <person name="Clum A."/>
            <person name="Lipzen A."/>
            <person name="Mousain D."/>
            <person name="Ng V."/>
            <person name="Wang R."/>
            <person name="Wang X."/>
            <person name="Dai Y."/>
            <person name="Henrissat B."/>
            <person name="Grigoriev I.V."/>
            <person name="Guerin-Laguette A."/>
            <person name="Yu F."/>
            <person name="Martin F.M."/>
        </authorList>
    </citation>
    <scope>NUCLEOTIDE SEQUENCE</scope>
    <source>
        <strain evidence="1">QP</strain>
    </source>
</reference>
<name>A0AAD4LAS7_9AGAM</name>
<keyword evidence="2" id="KW-1185">Reference proteome</keyword>
<organism evidence="1 2">
    <name type="scientific">Lactarius akahatsu</name>
    <dbReference type="NCBI Taxonomy" id="416441"/>
    <lineage>
        <taxon>Eukaryota</taxon>
        <taxon>Fungi</taxon>
        <taxon>Dikarya</taxon>
        <taxon>Basidiomycota</taxon>
        <taxon>Agaricomycotina</taxon>
        <taxon>Agaricomycetes</taxon>
        <taxon>Russulales</taxon>
        <taxon>Russulaceae</taxon>
        <taxon>Lactarius</taxon>
    </lineage>
</organism>
<evidence type="ECO:0000313" key="1">
    <source>
        <dbReference type="EMBL" id="KAH8987013.1"/>
    </source>
</evidence>
<dbReference type="Proteomes" id="UP001201163">
    <property type="component" value="Unassembled WGS sequence"/>
</dbReference>
<evidence type="ECO:0000313" key="2">
    <source>
        <dbReference type="Proteomes" id="UP001201163"/>
    </source>
</evidence>
<comment type="caution">
    <text evidence="1">The sequence shown here is derived from an EMBL/GenBank/DDBJ whole genome shotgun (WGS) entry which is preliminary data.</text>
</comment>
<dbReference type="EMBL" id="JAKELL010000050">
    <property type="protein sequence ID" value="KAH8987013.1"/>
    <property type="molecule type" value="Genomic_DNA"/>
</dbReference>
<dbReference type="AlphaFoldDB" id="A0AAD4LAS7"/>
<protein>
    <recommendedName>
        <fullName evidence="3">F-box domain-containing protein</fullName>
    </recommendedName>
</protein>
<gene>
    <name evidence="1" type="ORF">EDB92DRAFT_1877162</name>
</gene>
<sequence>MPSAGLLSLPLELLDEVTDYIAASPQEILTLRCVNKALCSLVTPAAFRKIVVHTTDESAQGFLGLLVSTDIAKHVRVIQIVEDPVLFDSETERDEDERFKRVGIRLRGVCFILHLIPSLESLITFFPDEDASLKDPFSYNDDPTRYHFFQRDLLGGLACNPNPLPALRSLQIQVDNWFAYPDDLYVAAPFQRIVASLRDLRFLVQDTDYKSDLDHFPAEDFWPDVIWHRVLRPAVNLESLSMSCSLEFGSLIRLDLGSVTFPQLSSLSLSNLVWDDVRVDPQVVALEAEDFIVRHGKTLKKLELQSCTICVPRDRPTLVRSWAAVWSWFADELTELVDLVVEYNFNQRYICFLQEYGFDSNSDTAALEALVMIVKGGKRGGVTSCDGDWG</sequence>
<evidence type="ECO:0008006" key="3">
    <source>
        <dbReference type="Google" id="ProtNLM"/>
    </source>
</evidence>
<accession>A0AAD4LAS7</accession>
<proteinExistence type="predicted"/>
<dbReference type="PANTHER" id="PTHR42057:SF2">
    <property type="entry name" value="F-BOX DOMAIN PROTEIN (AFU_ORTHOLOGUE AFUA_4G00200)-RELATED"/>
    <property type="match status" value="1"/>
</dbReference>
<dbReference type="PANTHER" id="PTHR42057">
    <property type="entry name" value="F-BOX DOMAIN PROTEIN (AFU_ORTHOLOGUE AFUA_4G00200)"/>
    <property type="match status" value="1"/>
</dbReference>